<dbReference type="AlphaFoldDB" id="A0A4S4MTY6"/>
<keyword evidence="1" id="KW-1133">Transmembrane helix</keyword>
<dbReference type="EMBL" id="SGPM01000147">
    <property type="protein sequence ID" value="THH28967.1"/>
    <property type="molecule type" value="Genomic_DNA"/>
</dbReference>
<reference evidence="2 3" key="1">
    <citation type="submission" date="2019-02" db="EMBL/GenBank/DDBJ databases">
        <title>Genome sequencing of the rare red list fungi Antrodiella citrinella (Flaviporus citrinellus).</title>
        <authorList>
            <person name="Buettner E."/>
            <person name="Kellner H."/>
        </authorList>
    </citation>
    <scope>NUCLEOTIDE SEQUENCE [LARGE SCALE GENOMIC DNA]</scope>
    <source>
        <strain evidence="2 3">DSM 108506</strain>
    </source>
</reference>
<evidence type="ECO:0008006" key="4">
    <source>
        <dbReference type="Google" id="ProtNLM"/>
    </source>
</evidence>
<dbReference type="OrthoDB" id="2550823at2759"/>
<keyword evidence="1" id="KW-0472">Membrane</keyword>
<proteinExistence type="predicted"/>
<keyword evidence="1" id="KW-0812">Transmembrane</keyword>
<protein>
    <recommendedName>
        <fullName evidence="4">Major facilitator superfamily (MFS) profile domain-containing protein</fullName>
    </recommendedName>
</protein>
<comment type="caution">
    <text evidence="2">The sequence shown here is derived from an EMBL/GenBank/DDBJ whole genome shotgun (WGS) entry which is preliminary data.</text>
</comment>
<keyword evidence="3" id="KW-1185">Reference proteome</keyword>
<accession>A0A4S4MTY6</accession>
<gene>
    <name evidence="2" type="ORF">EUX98_g5230</name>
</gene>
<name>A0A4S4MTY6_9APHY</name>
<evidence type="ECO:0000313" key="3">
    <source>
        <dbReference type="Proteomes" id="UP000308730"/>
    </source>
</evidence>
<feature type="transmembrane region" description="Helical" evidence="1">
    <location>
        <begin position="78"/>
        <end position="98"/>
    </location>
</feature>
<organism evidence="2 3">
    <name type="scientific">Antrodiella citrinella</name>
    <dbReference type="NCBI Taxonomy" id="2447956"/>
    <lineage>
        <taxon>Eukaryota</taxon>
        <taxon>Fungi</taxon>
        <taxon>Dikarya</taxon>
        <taxon>Basidiomycota</taxon>
        <taxon>Agaricomycotina</taxon>
        <taxon>Agaricomycetes</taxon>
        <taxon>Polyporales</taxon>
        <taxon>Steccherinaceae</taxon>
        <taxon>Antrodiella</taxon>
    </lineage>
</organism>
<feature type="transmembrane region" description="Helical" evidence="1">
    <location>
        <begin position="12"/>
        <end position="31"/>
    </location>
</feature>
<evidence type="ECO:0000313" key="2">
    <source>
        <dbReference type="EMBL" id="THH28967.1"/>
    </source>
</evidence>
<feature type="transmembrane region" description="Helical" evidence="1">
    <location>
        <begin position="118"/>
        <end position="139"/>
    </location>
</feature>
<feature type="transmembrane region" description="Helical" evidence="1">
    <location>
        <begin position="51"/>
        <end position="69"/>
    </location>
</feature>
<evidence type="ECO:0000256" key="1">
    <source>
        <dbReference type="SAM" id="Phobius"/>
    </source>
</evidence>
<sequence length="149" mass="16074">MADQVQVRHPASAIFLLHVALEIPVAVQGLLAPTALPFLQMTNTTLVIMKLYSALVAGSCAAALLCYGLPEFLPGKRALGIGLCIYHLTCSTVLYYAPRIIPMSLGIQAETYGVTPEVVWGTLHGLLGLGLAVWWQITVQMAQIVQKMQ</sequence>
<dbReference type="Proteomes" id="UP000308730">
    <property type="component" value="Unassembled WGS sequence"/>
</dbReference>